<keyword evidence="3" id="KW-0245">EGF-like domain</keyword>
<dbReference type="Pfam" id="PF01390">
    <property type="entry name" value="SEA"/>
    <property type="match status" value="1"/>
</dbReference>
<accession>A0A9Y3QQL8</accession>
<dbReference type="RefSeq" id="XP_005726360.1">
    <property type="nucleotide sequence ID" value="XM_005726303.1"/>
</dbReference>
<keyword evidence="2" id="KW-1003">Cell membrane</keyword>
<feature type="domain" description="SEA" evidence="11">
    <location>
        <begin position="234"/>
        <end position="358"/>
    </location>
</feature>
<feature type="compositionally biased region" description="Low complexity" evidence="9">
    <location>
        <begin position="63"/>
        <end position="123"/>
    </location>
</feature>
<keyword evidence="5" id="KW-0677">Repeat</keyword>
<evidence type="ECO:0000256" key="5">
    <source>
        <dbReference type="ARBA" id="ARBA00022737"/>
    </source>
</evidence>
<dbReference type="GO" id="GO:0005886">
    <property type="term" value="C:plasma membrane"/>
    <property type="evidence" value="ECO:0007669"/>
    <property type="project" value="UniProtKB-SubCell"/>
</dbReference>
<comment type="subcellular location">
    <subcellularLocation>
        <location evidence="1">Cell membrane</location>
    </subcellularLocation>
</comment>
<evidence type="ECO:0000313" key="13">
    <source>
        <dbReference type="RefSeq" id="XP_005726360.1"/>
    </source>
</evidence>
<dbReference type="AlphaFoldDB" id="A0A9Y3QQL8"/>
<keyword evidence="6 10" id="KW-0472">Membrane</keyword>
<dbReference type="Gene3D" id="3.30.70.960">
    <property type="entry name" value="SEA domain"/>
    <property type="match status" value="1"/>
</dbReference>
<evidence type="ECO:0000256" key="3">
    <source>
        <dbReference type="ARBA" id="ARBA00022536"/>
    </source>
</evidence>
<keyword evidence="8" id="KW-0325">Glycoprotein</keyword>
<feature type="compositionally biased region" description="Polar residues" evidence="9">
    <location>
        <begin position="1"/>
        <end position="16"/>
    </location>
</feature>
<keyword evidence="4" id="KW-0732">Signal</keyword>
<dbReference type="SUPFAM" id="SSF57184">
    <property type="entry name" value="Growth factor receptor domain"/>
    <property type="match status" value="1"/>
</dbReference>
<protein>
    <submittedName>
        <fullName evidence="13">Protein HEG</fullName>
    </submittedName>
</protein>
<evidence type="ECO:0000313" key="12">
    <source>
        <dbReference type="Proteomes" id="UP000695023"/>
    </source>
</evidence>
<keyword evidence="7" id="KW-1015">Disulfide bond</keyword>
<evidence type="ECO:0000256" key="1">
    <source>
        <dbReference type="ARBA" id="ARBA00004236"/>
    </source>
</evidence>
<organism evidence="12 13">
    <name type="scientific">Pundamilia nyererei</name>
    <dbReference type="NCBI Taxonomy" id="303518"/>
    <lineage>
        <taxon>Eukaryota</taxon>
        <taxon>Metazoa</taxon>
        <taxon>Chordata</taxon>
        <taxon>Craniata</taxon>
        <taxon>Vertebrata</taxon>
        <taxon>Euteleostomi</taxon>
        <taxon>Actinopterygii</taxon>
        <taxon>Neopterygii</taxon>
        <taxon>Teleostei</taxon>
        <taxon>Neoteleostei</taxon>
        <taxon>Acanthomorphata</taxon>
        <taxon>Ovalentaria</taxon>
        <taxon>Cichlomorphae</taxon>
        <taxon>Cichliformes</taxon>
        <taxon>Cichlidae</taxon>
        <taxon>African cichlids</taxon>
        <taxon>Pseudocrenilabrinae</taxon>
        <taxon>Haplochromini</taxon>
        <taxon>Pundamilia</taxon>
    </lineage>
</organism>
<proteinExistence type="predicted"/>
<evidence type="ECO:0000256" key="8">
    <source>
        <dbReference type="ARBA" id="ARBA00023180"/>
    </source>
</evidence>
<feature type="region of interest" description="Disordered" evidence="9">
    <location>
        <begin position="1"/>
        <end position="25"/>
    </location>
</feature>
<evidence type="ECO:0000256" key="7">
    <source>
        <dbReference type="ARBA" id="ARBA00023157"/>
    </source>
</evidence>
<evidence type="ECO:0000256" key="4">
    <source>
        <dbReference type="ARBA" id="ARBA00022729"/>
    </source>
</evidence>
<dbReference type="InterPro" id="IPR000082">
    <property type="entry name" value="SEA_dom"/>
</dbReference>
<dbReference type="Proteomes" id="UP000695023">
    <property type="component" value="Unplaced"/>
</dbReference>
<dbReference type="InterPro" id="IPR036364">
    <property type="entry name" value="SEA_dom_sf"/>
</dbReference>
<gene>
    <name evidence="13" type="primary">LOC102192271</name>
</gene>
<feature type="compositionally biased region" description="Polar residues" evidence="9">
    <location>
        <begin position="124"/>
        <end position="142"/>
    </location>
</feature>
<evidence type="ECO:0000256" key="10">
    <source>
        <dbReference type="SAM" id="Phobius"/>
    </source>
</evidence>
<keyword evidence="10" id="KW-1133">Transmembrane helix</keyword>
<evidence type="ECO:0000256" key="6">
    <source>
        <dbReference type="ARBA" id="ARBA00023136"/>
    </source>
</evidence>
<dbReference type="InterPro" id="IPR009030">
    <property type="entry name" value="Growth_fac_rcpt_cys_sf"/>
</dbReference>
<dbReference type="PROSITE" id="PS50024">
    <property type="entry name" value="SEA"/>
    <property type="match status" value="1"/>
</dbReference>
<keyword evidence="12" id="KW-1185">Reference proteome</keyword>
<dbReference type="PANTHER" id="PTHR24037">
    <property type="entry name" value="HEART DEVELOPMENT PROTEIN WITH EGF-LIKE DOMAINS 1"/>
    <property type="match status" value="1"/>
</dbReference>
<feature type="region of interest" description="Disordered" evidence="9">
    <location>
        <begin position="55"/>
        <end position="143"/>
    </location>
</feature>
<feature type="transmembrane region" description="Helical" evidence="10">
    <location>
        <begin position="408"/>
        <end position="436"/>
    </location>
</feature>
<evidence type="ECO:0000256" key="9">
    <source>
        <dbReference type="SAM" id="MobiDB-lite"/>
    </source>
</evidence>
<dbReference type="PANTHER" id="PTHR24037:SF7">
    <property type="entry name" value="FLOCCULATION PROTEIN FLO11 ISOFORM X1-RELATED"/>
    <property type="match status" value="1"/>
</dbReference>
<evidence type="ECO:0000256" key="2">
    <source>
        <dbReference type="ARBA" id="ARBA00022475"/>
    </source>
</evidence>
<sequence length="543" mass="56833">MVTSPTSNHSTNITPVTPTSNNTTFITATTPLSNITTSTTEETSNSTAITTTLTPVSSTAVLTPTTQPNTTNTSPETAASTTAPLSSTAAINTTLTAGPSPSSPTTISNSSSFPPSTSPGNSTVPPSGNATTLSPSTASSGVTNHTAVTATTTLSTEASGITTAIPTTVSNITTTTLQPTQITTSSQTTPAPPTTTQSPVIVCPAVPCPLESVCLNGTCQCLTGTYLLNGHCVPAHVFSGRLHLTTLTFQNEMFNRSSKIFQMTAAEISATLSDILKKQPGYIRSDVVQLEPGSVQATVNNVFSDTTENQTTVNNAINEAIKTSTGLLGQATYTSINLCELSPLPCEVSTTVCTNTNGQAACACKDGYISNVYSNTSCKACPSGQRPVGEVCEACPFGYAGFNCNDSALLAVVIISCVLGGILLILILALLIYCCWRLCSNRKQDISSSPYSTEDLNQPWPTGIMPIPRANSKWDGAPPIEMTEGGSSNVLVDKRHQSNGMTGSYDLNPEEMMTFKGKNTSRYSYLVQGHENPYFLPGDEKKN</sequence>
<dbReference type="SUPFAM" id="SSF82671">
    <property type="entry name" value="SEA domain"/>
    <property type="match status" value="1"/>
</dbReference>
<keyword evidence="10" id="KW-0812">Transmembrane</keyword>
<name>A0A9Y3QQL8_9CICH</name>
<reference evidence="13" key="1">
    <citation type="submission" date="2025-08" db="UniProtKB">
        <authorList>
            <consortium name="RefSeq"/>
        </authorList>
    </citation>
    <scope>IDENTIFICATION</scope>
</reference>
<evidence type="ECO:0000259" key="11">
    <source>
        <dbReference type="PROSITE" id="PS50024"/>
    </source>
</evidence>
<dbReference type="GeneID" id="102192271"/>